<evidence type="ECO:0000313" key="2">
    <source>
        <dbReference type="Proteomes" id="UP000076532"/>
    </source>
</evidence>
<dbReference type="AlphaFoldDB" id="A0A166UEZ4"/>
<proteinExistence type="predicted"/>
<dbReference type="Pfam" id="PF07367">
    <property type="entry name" value="FB_lectin"/>
    <property type="match status" value="1"/>
</dbReference>
<dbReference type="STRING" id="436010.A0A166UEZ4"/>
<name>A0A166UEZ4_9AGAM</name>
<evidence type="ECO:0000313" key="1">
    <source>
        <dbReference type="EMBL" id="KZP31629.1"/>
    </source>
</evidence>
<gene>
    <name evidence="1" type="ORF">FIBSPDRAFT_849598</name>
</gene>
<dbReference type="Proteomes" id="UP000076532">
    <property type="component" value="Unassembled WGS sequence"/>
</dbReference>
<dbReference type="OrthoDB" id="4791458at2759"/>
<organism evidence="1 2">
    <name type="scientific">Athelia psychrophila</name>
    <dbReference type="NCBI Taxonomy" id="1759441"/>
    <lineage>
        <taxon>Eukaryota</taxon>
        <taxon>Fungi</taxon>
        <taxon>Dikarya</taxon>
        <taxon>Basidiomycota</taxon>
        <taxon>Agaricomycotina</taxon>
        <taxon>Agaricomycetes</taxon>
        <taxon>Agaricomycetidae</taxon>
        <taxon>Atheliales</taxon>
        <taxon>Atheliaceae</taxon>
        <taxon>Athelia</taxon>
    </lineage>
</organism>
<accession>A0A166UEZ4</accession>
<dbReference type="InterPro" id="IPR015926">
    <property type="entry name" value="Cytolysin/lectin"/>
</dbReference>
<reference evidence="1 2" key="1">
    <citation type="journal article" date="2016" name="Mol. Biol. Evol.">
        <title>Comparative Genomics of Early-Diverging Mushroom-Forming Fungi Provides Insights into the Origins of Lignocellulose Decay Capabilities.</title>
        <authorList>
            <person name="Nagy L.G."/>
            <person name="Riley R."/>
            <person name="Tritt A."/>
            <person name="Adam C."/>
            <person name="Daum C."/>
            <person name="Floudas D."/>
            <person name="Sun H."/>
            <person name="Yadav J.S."/>
            <person name="Pangilinan J."/>
            <person name="Larsson K.H."/>
            <person name="Matsuura K."/>
            <person name="Barry K."/>
            <person name="Labutti K."/>
            <person name="Kuo R."/>
            <person name="Ohm R.A."/>
            <person name="Bhattacharya S.S."/>
            <person name="Shirouzu T."/>
            <person name="Yoshinaga Y."/>
            <person name="Martin F.M."/>
            <person name="Grigoriev I.V."/>
            <person name="Hibbett D.S."/>
        </authorList>
    </citation>
    <scope>NUCLEOTIDE SEQUENCE [LARGE SCALE GENOMIC DNA]</scope>
    <source>
        <strain evidence="1 2">CBS 109695</strain>
    </source>
</reference>
<keyword evidence="2" id="KW-1185">Reference proteome</keyword>
<dbReference type="SUPFAM" id="SSF63724">
    <property type="entry name" value="Cytolysin/lectin"/>
    <property type="match status" value="1"/>
</dbReference>
<dbReference type="InterPro" id="IPR009960">
    <property type="entry name" value="Fruit_body_lectin_fun"/>
</dbReference>
<dbReference type="Gene3D" id="2.60.270.20">
    <property type="entry name" value="Cytolysin/lectin"/>
    <property type="match status" value="1"/>
</dbReference>
<protein>
    <submittedName>
        <fullName evidence="1">Lectin</fullName>
    </submittedName>
</protein>
<sequence>MSYRITASVFQTNPGNPDTLFRAVEQTVFNYANGGTWDSVEEQKLLTMGGSGTSGTIRFVSVDGKESFIVALGVHNYKRWCDVVTNLKDDQTGVLINPQYYNNGGRDYQREKQLASYNIKNAKGREIGVKFTKDDGNDLKCNIIIG</sequence>
<dbReference type="EMBL" id="KV417489">
    <property type="protein sequence ID" value="KZP31629.1"/>
    <property type="molecule type" value="Genomic_DNA"/>
</dbReference>